<reference evidence="1 2" key="1">
    <citation type="submission" date="2017-03" db="EMBL/GenBank/DDBJ databases">
        <title>Paenibacillus larvae genome sequencing.</title>
        <authorList>
            <person name="Dingman D.W."/>
        </authorList>
    </citation>
    <scope>NUCLEOTIDE SEQUENCE [LARGE SCALE GENOMIC DNA]</scope>
    <source>
        <strain evidence="1 2">SAG 10367</strain>
        <plasmid evidence="2">pplp3</plasmid>
    </source>
</reference>
<organism evidence="1 2">
    <name type="scientific">Paenibacillus larvae subsp. pulvifaciens</name>
    <dbReference type="NCBI Taxonomy" id="1477"/>
    <lineage>
        <taxon>Bacteria</taxon>
        <taxon>Bacillati</taxon>
        <taxon>Bacillota</taxon>
        <taxon>Bacilli</taxon>
        <taxon>Bacillales</taxon>
        <taxon>Paenibacillaceae</taxon>
        <taxon>Paenibacillus</taxon>
    </lineage>
</organism>
<dbReference type="EMBL" id="CP020558">
    <property type="protein sequence ID" value="ARF70787.1"/>
    <property type="molecule type" value="Genomic_DNA"/>
</dbReference>
<keyword evidence="1" id="KW-0614">Plasmid</keyword>
<dbReference type="Proteomes" id="UP000192727">
    <property type="component" value="Plasmid pPLP3"/>
</dbReference>
<evidence type="ECO:0000313" key="1">
    <source>
        <dbReference type="EMBL" id="ARF70787.1"/>
    </source>
</evidence>
<accession>A0A1V0V034</accession>
<geneLocation type="plasmid" evidence="2">
    <name>pplp3</name>
</geneLocation>
<dbReference type="AlphaFoldDB" id="A0A1V0V034"/>
<protein>
    <submittedName>
        <fullName evidence="1">Uncharacterized protein</fullName>
    </submittedName>
</protein>
<dbReference type="RefSeq" id="WP_083041768.1">
    <property type="nucleotide sequence ID" value="NZ_CP020558.1"/>
</dbReference>
<sequence>MKNQIHVEVSRSTELDRWIAERHYLKSTPAGAKLRLWILDDQGNRIGAMMWGETHCKKLGTGIFARTHKNVPH</sequence>
<evidence type="ECO:0000313" key="2">
    <source>
        <dbReference type="Proteomes" id="UP000192727"/>
    </source>
</evidence>
<name>A0A1V0V034_9BACL</name>
<proteinExistence type="predicted"/>
<gene>
    <name evidence="1" type="ORF">B7C51_25290</name>
</gene>